<reference evidence="8 9" key="1">
    <citation type="submission" date="2020-01" db="EMBL/GenBank/DDBJ databases">
        <title>The draft genome sequence of Corallococcus exiguus DSM 14696.</title>
        <authorList>
            <person name="Zhang X."/>
            <person name="Zhu H."/>
        </authorList>
    </citation>
    <scope>NUCLEOTIDE SEQUENCE [LARGE SCALE GENOMIC DNA]</scope>
    <source>
        <strain evidence="8 9">DSM 14696</strain>
    </source>
</reference>
<evidence type="ECO:0000256" key="3">
    <source>
        <dbReference type="ARBA" id="ARBA00023015"/>
    </source>
</evidence>
<feature type="DNA-binding region" description="H-T-H motif" evidence="6">
    <location>
        <begin position="37"/>
        <end position="56"/>
    </location>
</feature>
<dbReference type="EMBL" id="JAAAPK010000009">
    <property type="protein sequence ID" value="NBC43880.1"/>
    <property type="molecule type" value="Genomic_DNA"/>
</dbReference>
<dbReference type="InterPro" id="IPR009057">
    <property type="entry name" value="Homeodomain-like_sf"/>
</dbReference>
<keyword evidence="2" id="KW-0678">Repressor</keyword>
<keyword evidence="4 6" id="KW-0238">DNA-binding</keyword>
<dbReference type="GO" id="GO:0003700">
    <property type="term" value="F:DNA-binding transcription factor activity"/>
    <property type="evidence" value="ECO:0007669"/>
    <property type="project" value="TreeGrafter"/>
</dbReference>
<keyword evidence="5" id="KW-0804">Transcription</keyword>
<evidence type="ECO:0000313" key="9">
    <source>
        <dbReference type="Proteomes" id="UP000537825"/>
    </source>
</evidence>
<dbReference type="Proteomes" id="UP000537825">
    <property type="component" value="Unassembled WGS sequence"/>
</dbReference>
<sequence>MGKEKRGSERREDALSRERIVEAAIALLDDQGEDGLTFRALATRLETGAGAIYWHIANKDELLVAAADVVIARALPEVPASATPQESLRGLAVAVFETVDAHPWVGAQLSRAPWESPMLRIFERIGHQLQAMELSGRAQFTAGSTLMSYIVGVSIQNAANGRLLDPSVDRVEFLNTVSARWKELDANEYPFTRKLAAQLPGHDDLAEFLAGIDLILTGIAASR</sequence>
<evidence type="ECO:0000256" key="4">
    <source>
        <dbReference type="ARBA" id="ARBA00023125"/>
    </source>
</evidence>
<dbReference type="Pfam" id="PF00440">
    <property type="entry name" value="TetR_N"/>
    <property type="match status" value="1"/>
</dbReference>
<gene>
    <name evidence="8" type="ORF">GTZ93_29145</name>
</gene>
<dbReference type="PANTHER" id="PTHR30055:SF151">
    <property type="entry name" value="TRANSCRIPTIONAL REGULATORY PROTEIN"/>
    <property type="match status" value="1"/>
</dbReference>
<evidence type="ECO:0000256" key="1">
    <source>
        <dbReference type="ARBA" id="ARBA00002856"/>
    </source>
</evidence>
<dbReference type="InterPro" id="IPR001647">
    <property type="entry name" value="HTH_TetR"/>
</dbReference>
<dbReference type="InterPro" id="IPR050109">
    <property type="entry name" value="HTH-type_TetR-like_transc_reg"/>
</dbReference>
<accession>A0A7X4YEC0</accession>
<dbReference type="Gene3D" id="1.10.10.60">
    <property type="entry name" value="Homeodomain-like"/>
    <property type="match status" value="1"/>
</dbReference>
<keyword evidence="9" id="KW-1185">Reference proteome</keyword>
<dbReference type="InterPro" id="IPR003012">
    <property type="entry name" value="Tet_transcr_reg_TetR"/>
</dbReference>
<evidence type="ECO:0000259" key="7">
    <source>
        <dbReference type="PROSITE" id="PS50977"/>
    </source>
</evidence>
<dbReference type="AlphaFoldDB" id="A0A7X4YEC0"/>
<comment type="function">
    <text evidence="1">TetR is the repressor of the tetracycline resistance element; its N-terminal region forms a helix-turn-helix structure and binds DNA. Binding of tetracycline to TetR reduces the repressor affinity for the tetracycline resistance gene (tetA) promoter operator sites.</text>
</comment>
<evidence type="ECO:0000256" key="5">
    <source>
        <dbReference type="ARBA" id="ARBA00023163"/>
    </source>
</evidence>
<comment type="caution">
    <text evidence="8">The sequence shown here is derived from an EMBL/GenBank/DDBJ whole genome shotgun (WGS) entry which is preliminary data.</text>
</comment>
<dbReference type="SUPFAM" id="SSF48498">
    <property type="entry name" value="Tetracyclin repressor-like, C-terminal domain"/>
    <property type="match status" value="1"/>
</dbReference>
<dbReference type="PROSITE" id="PS50977">
    <property type="entry name" value="HTH_TETR_2"/>
    <property type="match status" value="1"/>
</dbReference>
<dbReference type="Pfam" id="PF02909">
    <property type="entry name" value="TetR_C_1"/>
    <property type="match status" value="1"/>
</dbReference>
<dbReference type="PANTHER" id="PTHR30055">
    <property type="entry name" value="HTH-TYPE TRANSCRIPTIONAL REGULATOR RUTR"/>
    <property type="match status" value="1"/>
</dbReference>
<organism evidence="8 9">
    <name type="scientific">Corallococcus exiguus</name>
    <dbReference type="NCBI Taxonomy" id="83462"/>
    <lineage>
        <taxon>Bacteria</taxon>
        <taxon>Pseudomonadati</taxon>
        <taxon>Myxococcota</taxon>
        <taxon>Myxococcia</taxon>
        <taxon>Myxococcales</taxon>
        <taxon>Cystobacterineae</taxon>
        <taxon>Myxococcaceae</taxon>
        <taxon>Corallococcus</taxon>
    </lineage>
</organism>
<dbReference type="GO" id="GO:0000976">
    <property type="term" value="F:transcription cis-regulatory region binding"/>
    <property type="evidence" value="ECO:0007669"/>
    <property type="project" value="TreeGrafter"/>
</dbReference>
<feature type="domain" description="HTH tetR-type" evidence="7">
    <location>
        <begin position="14"/>
        <end position="74"/>
    </location>
</feature>
<proteinExistence type="predicted"/>
<dbReference type="InterPro" id="IPR004111">
    <property type="entry name" value="Repressor_TetR_C"/>
</dbReference>
<evidence type="ECO:0000256" key="2">
    <source>
        <dbReference type="ARBA" id="ARBA00022491"/>
    </source>
</evidence>
<dbReference type="InterPro" id="IPR036271">
    <property type="entry name" value="Tet_transcr_reg_TetR-rel_C_sf"/>
</dbReference>
<evidence type="ECO:0000256" key="6">
    <source>
        <dbReference type="PROSITE-ProRule" id="PRU00335"/>
    </source>
</evidence>
<dbReference type="PRINTS" id="PR00455">
    <property type="entry name" value="HTHTETR"/>
</dbReference>
<evidence type="ECO:0000313" key="8">
    <source>
        <dbReference type="EMBL" id="NBC43880.1"/>
    </source>
</evidence>
<dbReference type="RefSeq" id="WP_139915022.1">
    <property type="nucleotide sequence ID" value="NZ_CBCSLE010000003.1"/>
</dbReference>
<name>A0A7X4YEC0_9BACT</name>
<keyword evidence="3" id="KW-0805">Transcription regulation</keyword>
<protein>
    <submittedName>
        <fullName evidence="8">TetR family transcriptional regulator</fullName>
    </submittedName>
</protein>
<dbReference type="PRINTS" id="PR00400">
    <property type="entry name" value="TETREPRESSOR"/>
</dbReference>
<dbReference type="SUPFAM" id="SSF46689">
    <property type="entry name" value="Homeodomain-like"/>
    <property type="match status" value="1"/>
</dbReference>
<dbReference type="GO" id="GO:0045892">
    <property type="term" value="P:negative regulation of DNA-templated transcription"/>
    <property type="evidence" value="ECO:0007669"/>
    <property type="project" value="InterPro"/>
</dbReference>
<dbReference type="Gene3D" id="1.10.357.10">
    <property type="entry name" value="Tetracycline Repressor, domain 2"/>
    <property type="match status" value="1"/>
</dbReference>
<dbReference type="GO" id="GO:0046677">
    <property type="term" value="P:response to antibiotic"/>
    <property type="evidence" value="ECO:0007669"/>
    <property type="project" value="InterPro"/>
</dbReference>